<dbReference type="Proteomes" id="UP000257109">
    <property type="component" value="Unassembled WGS sequence"/>
</dbReference>
<organism evidence="1 2">
    <name type="scientific">Mucuna pruriens</name>
    <name type="common">Velvet bean</name>
    <name type="synonym">Dolichos pruriens</name>
    <dbReference type="NCBI Taxonomy" id="157652"/>
    <lineage>
        <taxon>Eukaryota</taxon>
        <taxon>Viridiplantae</taxon>
        <taxon>Streptophyta</taxon>
        <taxon>Embryophyta</taxon>
        <taxon>Tracheophyta</taxon>
        <taxon>Spermatophyta</taxon>
        <taxon>Magnoliopsida</taxon>
        <taxon>eudicotyledons</taxon>
        <taxon>Gunneridae</taxon>
        <taxon>Pentapetalae</taxon>
        <taxon>rosids</taxon>
        <taxon>fabids</taxon>
        <taxon>Fabales</taxon>
        <taxon>Fabaceae</taxon>
        <taxon>Papilionoideae</taxon>
        <taxon>50 kb inversion clade</taxon>
        <taxon>NPAAA clade</taxon>
        <taxon>indigoferoid/millettioid clade</taxon>
        <taxon>Phaseoleae</taxon>
        <taxon>Mucuna</taxon>
    </lineage>
</organism>
<gene>
    <name evidence="1" type="ORF">CR513_58185</name>
</gene>
<evidence type="ECO:0008006" key="3">
    <source>
        <dbReference type="Google" id="ProtNLM"/>
    </source>
</evidence>
<comment type="caution">
    <text evidence="1">The sequence shown here is derived from an EMBL/GenBank/DDBJ whole genome shotgun (WGS) entry which is preliminary data.</text>
</comment>
<name>A0A371EBH7_MUCPR</name>
<evidence type="ECO:0000313" key="1">
    <source>
        <dbReference type="EMBL" id="RDX63392.1"/>
    </source>
</evidence>
<sequence length="59" mass="6924">MFNYALNLQENNRPFIGVDECLLKTVWRVVVDSHERDGNDQYFHLAVVVVETKTKDSLR</sequence>
<dbReference type="EMBL" id="QJKJ01014929">
    <property type="protein sequence ID" value="RDX63392.1"/>
    <property type="molecule type" value="Genomic_DNA"/>
</dbReference>
<feature type="non-terminal residue" evidence="1">
    <location>
        <position position="1"/>
    </location>
</feature>
<reference evidence="1" key="1">
    <citation type="submission" date="2018-05" db="EMBL/GenBank/DDBJ databases">
        <title>Draft genome of Mucuna pruriens seed.</title>
        <authorList>
            <person name="Nnadi N.E."/>
            <person name="Vos R."/>
            <person name="Hasami M.H."/>
            <person name="Devisetty U.K."/>
            <person name="Aguiy J.C."/>
        </authorList>
    </citation>
    <scope>NUCLEOTIDE SEQUENCE [LARGE SCALE GENOMIC DNA]</scope>
    <source>
        <strain evidence="1">JCA_2017</strain>
    </source>
</reference>
<proteinExistence type="predicted"/>
<protein>
    <recommendedName>
        <fullName evidence="3">MULE transposase domain-containing protein</fullName>
    </recommendedName>
</protein>
<keyword evidence="2" id="KW-1185">Reference proteome</keyword>
<accession>A0A371EBH7</accession>
<evidence type="ECO:0000313" key="2">
    <source>
        <dbReference type="Proteomes" id="UP000257109"/>
    </source>
</evidence>
<dbReference type="AlphaFoldDB" id="A0A371EBH7"/>